<feature type="domain" description="EGF-like" evidence="21">
    <location>
        <begin position="596"/>
        <end position="632"/>
    </location>
</feature>
<dbReference type="Pfam" id="PF07714">
    <property type="entry name" value="PK_Tyr_Ser-Thr"/>
    <property type="match status" value="2"/>
</dbReference>
<evidence type="ECO:0000256" key="19">
    <source>
        <dbReference type="PROSITE-ProRule" id="PRU00076"/>
    </source>
</evidence>
<dbReference type="PANTHER" id="PTHR27002:SF930">
    <property type="entry name" value="RECEPTOR-LIKE SERINE_THREONINE-PROTEIN KINASE"/>
    <property type="match status" value="1"/>
</dbReference>
<dbReference type="InterPro" id="IPR001245">
    <property type="entry name" value="Ser-Thr/Tyr_kinase_cat_dom"/>
</dbReference>
<keyword evidence="16" id="KW-0325">Glycoprotein</keyword>
<dbReference type="InterPro" id="IPR000742">
    <property type="entry name" value="EGF"/>
</dbReference>
<dbReference type="GO" id="GO:0048544">
    <property type="term" value="P:recognition of pollen"/>
    <property type="evidence" value="ECO:0007669"/>
    <property type="project" value="InterPro"/>
</dbReference>
<evidence type="ECO:0000256" key="4">
    <source>
        <dbReference type="ARBA" id="ARBA00022527"/>
    </source>
</evidence>
<evidence type="ECO:0000256" key="14">
    <source>
        <dbReference type="ARBA" id="ARBA00023157"/>
    </source>
</evidence>
<dbReference type="Pfam" id="PF01453">
    <property type="entry name" value="B_lectin"/>
    <property type="match status" value="1"/>
</dbReference>
<organism evidence="24 25">
    <name type="scientific">Glycine soja</name>
    <name type="common">Wild soybean</name>
    <dbReference type="NCBI Taxonomy" id="3848"/>
    <lineage>
        <taxon>Eukaryota</taxon>
        <taxon>Viridiplantae</taxon>
        <taxon>Streptophyta</taxon>
        <taxon>Embryophyta</taxon>
        <taxon>Tracheophyta</taxon>
        <taxon>Spermatophyta</taxon>
        <taxon>Magnoliopsida</taxon>
        <taxon>eudicotyledons</taxon>
        <taxon>Gunneridae</taxon>
        <taxon>Pentapetalae</taxon>
        <taxon>rosids</taxon>
        <taxon>fabids</taxon>
        <taxon>Fabales</taxon>
        <taxon>Fabaceae</taxon>
        <taxon>Papilionoideae</taxon>
        <taxon>50 kb inversion clade</taxon>
        <taxon>NPAAA clade</taxon>
        <taxon>indigoferoid/millettioid clade</taxon>
        <taxon>Phaseoleae</taxon>
        <taxon>Glycine</taxon>
        <taxon>Glycine subgen. Soja</taxon>
    </lineage>
</organism>
<dbReference type="Gene3D" id="3.30.200.20">
    <property type="entry name" value="Phosphorylase Kinase, domain 1"/>
    <property type="match status" value="2"/>
</dbReference>
<gene>
    <name evidence="24" type="ORF">D0Y65_015856</name>
</gene>
<dbReference type="CDD" id="cd14066">
    <property type="entry name" value="STKc_IRAK"/>
    <property type="match status" value="2"/>
</dbReference>
<dbReference type="InterPro" id="IPR001480">
    <property type="entry name" value="Bulb-type_lectin_dom"/>
</dbReference>
<dbReference type="PANTHER" id="PTHR27002">
    <property type="entry name" value="RECEPTOR-LIKE SERINE/THREONINE-PROTEIN KINASE SD1-8"/>
    <property type="match status" value="1"/>
</dbReference>
<dbReference type="Gene3D" id="2.90.10.10">
    <property type="entry name" value="Bulb-type lectin domain"/>
    <property type="match status" value="1"/>
</dbReference>
<evidence type="ECO:0000256" key="17">
    <source>
        <dbReference type="ARBA" id="ARBA00047899"/>
    </source>
</evidence>
<dbReference type="Pfam" id="PF08276">
    <property type="entry name" value="PAN_2"/>
    <property type="match status" value="1"/>
</dbReference>
<keyword evidence="5 19" id="KW-0245">EGF-like domain</keyword>
<evidence type="ECO:0000256" key="2">
    <source>
        <dbReference type="ARBA" id="ARBA00012513"/>
    </source>
</evidence>
<keyword evidence="25" id="KW-1185">Reference proteome</keyword>
<dbReference type="AlphaFoldDB" id="A0A445KEK1"/>
<dbReference type="GO" id="GO:0030246">
    <property type="term" value="F:carbohydrate binding"/>
    <property type="evidence" value="ECO:0007669"/>
    <property type="project" value="UniProtKB-KW"/>
</dbReference>
<dbReference type="InterPro" id="IPR000858">
    <property type="entry name" value="S_locus_glycoprot_dom"/>
</dbReference>
<keyword evidence="7" id="KW-0812">Transmembrane</keyword>
<dbReference type="Gene3D" id="1.10.510.10">
    <property type="entry name" value="Transferase(Phosphotransferase) domain 1"/>
    <property type="match status" value="2"/>
</dbReference>
<dbReference type="EC" id="2.7.11.1" evidence="2"/>
<dbReference type="PROSITE" id="PS50026">
    <property type="entry name" value="EGF_3"/>
    <property type="match status" value="1"/>
</dbReference>
<evidence type="ECO:0000256" key="5">
    <source>
        <dbReference type="ARBA" id="ARBA00022536"/>
    </source>
</evidence>
<dbReference type="InterPro" id="IPR036426">
    <property type="entry name" value="Bulb-type_lectin_dom_sf"/>
</dbReference>
<feature type="domain" description="Apple" evidence="23">
    <location>
        <begin position="651"/>
        <end position="733"/>
    </location>
</feature>
<dbReference type="SMART" id="SM00108">
    <property type="entry name" value="B_lectin"/>
    <property type="match status" value="1"/>
</dbReference>
<evidence type="ECO:0000259" key="23">
    <source>
        <dbReference type="PROSITE" id="PS50948"/>
    </source>
</evidence>
<sequence length="1083" mass="121716">MRQGRFHGTIECLIALFGIPDKSKTKESIERQLEDVDVPLFNLLTITIATNNFLLKNKIGQGGFGPVYKGKLEGGQEIAVKRLSSRSGQGLTEFITEVKLIAKLQHRNLVKLLGCCIKGKEKLLVYEYMVNGSLDSFIFDKIKSKLLDWPQRFHIILGIVRGLLYLHQDSRLRIIHRDLKASNILLDEKLNPKISDFGLARAFGGDQTEGNTDRVVGTYGYMAPEYAVDGQFSIKSDVFSFGILLLEIVCGNKNKALCHENQTLNLVGHAWTLWKEQNALQLFDSSIKDSCVISEVLRCIHVSLLCVQQYPEDRPTMTSVIQMLGSEMDMVEPKEPVSIAADTSSISQSQSLSFGRTIVSPNGVFELGFFNLGNPNKSYLGIWFKNIPSQNIVWVANGGNPINDSFALLSLNSSGHLVLTHNNTVVWSTSSLIETQNPVAKLLDSGNLVIRDENEVNQEAYLWQSFDYPSNTGLSGMKIGWYLKRNLSIHLTAWKSDDDPTPGDFTWGIILHPYPEIYLMKGTKKYYRVGPWNGSPGLINSIYYHEFVSDEEELSFTWNLKNASFLSKVVVNQTTQERPRYVWSETESWMLYSTRPEDYCDHYGVCGANAYCSSTASPICECLKGYTPKSPEKWKSMDRTQGCVLKHPLSCKYDGFAQVDGLKVPDTKRTHVDQTLDIEKCRSKCLNECSCMAYTNYNISGAGSGCIMWFGDLLDIKLYSVAESGRRLHIRLPPSELDKSKTKKSNDRQLQDVDVPLFDLLTITAATDNFLLNNKIGEGGFGPVYKGKLEGGQEIAVKRLSSRSGQGITEFITEVKLIAKLQHRNLVKLLGCCIKGQEELLVYEYVVNGSLNSFIFDQTKSKLLDWPRRFNIILGIARGLLYLHQDSRLRIIHRDLKASNVLLDEKLNPKISDFGMARAFGGDQTEGNTNRVVGTYGYMAPEYAFDGNFSIKSDVFSFGILLLEIVCGIKNKSLCHENQTLNLVGYAWALWKEQNALQLIDSGIKDSCVIPEVLRCIHVSLLCVQQYPEDRPTMTSVIQMLGSEMDMVEPKEPGFFPRRILKEGNLKEMTSNDELTISLFSGR</sequence>
<name>A0A445KEK1_GLYSO</name>
<keyword evidence="24" id="KW-0430">Lectin</keyword>
<dbReference type="InterPro" id="IPR008271">
    <property type="entry name" value="Ser/Thr_kinase_AS"/>
</dbReference>
<comment type="caution">
    <text evidence="24">The sequence shown here is derived from an EMBL/GenBank/DDBJ whole genome shotgun (WGS) entry which is preliminary data.</text>
</comment>
<dbReference type="SMART" id="SM00220">
    <property type="entry name" value="S_TKc"/>
    <property type="match status" value="2"/>
</dbReference>
<accession>A0A445KEK1</accession>
<comment type="subcellular location">
    <subcellularLocation>
        <location evidence="1">Cell membrane</location>
        <topology evidence="1">Single-pass type I membrane protein</topology>
    </subcellularLocation>
</comment>
<evidence type="ECO:0000256" key="6">
    <source>
        <dbReference type="ARBA" id="ARBA00022679"/>
    </source>
</evidence>
<keyword evidence="14" id="KW-1015">Disulfide bond</keyword>
<keyword evidence="9" id="KW-0547">Nucleotide-binding</keyword>
<dbReference type="EMBL" id="QZWG01000006">
    <property type="protein sequence ID" value="RZC09282.1"/>
    <property type="molecule type" value="Genomic_DNA"/>
</dbReference>
<dbReference type="Pfam" id="PF00954">
    <property type="entry name" value="S_locus_glycop"/>
    <property type="match status" value="1"/>
</dbReference>
<feature type="domain" description="Protein kinase" evidence="20">
    <location>
        <begin position="770"/>
        <end position="1055"/>
    </location>
</feature>
<dbReference type="FunFam" id="1.10.510.10:FF:000060">
    <property type="entry name" value="G-type lectin S-receptor-like serine/threonine-protein kinase"/>
    <property type="match status" value="2"/>
</dbReference>
<evidence type="ECO:0000313" key="24">
    <source>
        <dbReference type="EMBL" id="RZC09282.1"/>
    </source>
</evidence>
<dbReference type="InterPro" id="IPR000719">
    <property type="entry name" value="Prot_kinase_dom"/>
</dbReference>
<dbReference type="PROSITE" id="PS00108">
    <property type="entry name" value="PROTEIN_KINASE_ST"/>
    <property type="match status" value="2"/>
</dbReference>
<evidence type="ECO:0000256" key="15">
    <source>
        <dbReference type="ARBA" id="ARBA00023170"/>
    </source>
</evidence>
<evidence type="ECO:0000256" key="10">
    <source>
        <dbReference type="ARBA" id="ARBA00022777"/>
    </source>
</evidence>
<evidence type="ECO:0000256" key="8">
    <source>
        <dbReference type="ARBA" id="ARBA00022729"/>
    </source>
</evidence>
<comment type="catalytic activity">
    <reaction evidence="17">
        <text>L-threonyl-[protein] + ATP = O-phospho-L-threonyl-[protein] + ADP + H(+)</text>
        <dbReference type="Rhea" id="RHEA:46608"/>
        <dbReference type="Rhea" id="RHEA-COMP:11060"/>
        <dbReference type="Rhea" id="RHEA-COMP:11605"/>
        <dbReference type="ChEBI" id="CHEBI:15378"/>
        <dbReference type="ChEBI" id="CHEBI:30013"/>
        <dbReference type="ChEBI" id="CHEBI:30616"/>
        <dbReference type="ChEBI" id="CHEBI:61977"/>
        <dbReference type="ChEBI" id="CHEBI:456216"/>
        <dbReference type="EC" id="2.7.11.1"/>
    </reaction>
</comment>
<keyword evidence="3" id="KW-1003">Cell membrane</keyword>
<dbReference type="FunFam" id="3.30.200.20:FF:000195">
    <property type="entry name" value="G-type lectin S-receptor-like serine/threonine-protein kinase"/>
    <property type="match status" value="1"/>
</dbReference>
<dbReference type="SUPFAM" id="SSF56112">
    <property type="entry name" value="Protein kinase-like (PK-like)"/>
    <property type="match status" value="2"/>
</dbReference>
<dbReference type="FunFam" id="3.30.200.20:FF:000145">
    <property type="entry name" value="receptor-like serine/threonine-protein kinase SD1-8"/>
    <property type="match status" value="1"/>
</dbReference>
<dbReference type="GO" id="GO:0004674">
    <property type="term" value="F:protein serine/threonine kinase activity"/>
    <property type="evidence" value="ECO:0007669"/>
    <property type="project" value="UniProtKB-KW"/>
</dbReference>
<dbReference type="GO" id="GO:0005524">
    <property type="term" value="F:ATP binding"/>
    <property type="evidence" value="ECO:0007669"/>
    <property type="project" value="UniProtKB-KW"/>
</dbReference>
<evidence type="ECO:0000259" key="20">
    <source>
        <dbReference type="PROSITE" id="PS50011"/>
    </source>
</evidence>
<evidence type="ECO:0000259" key="21">
    <source>
        <dbReference type="PROSITE" id="PS50026"/>
    </source>
</evidence>
<comment type="caution">
    <text evidence="19">Lacks conserved residue(s) required for the propagation of feature annotation.</text>
</comment>
<dbReference type="Proteomes" id="UP000289340">
    <property type="component" value="Chromosome 6"/>
</dbReference>
<feature type="domain" description="Bulb-type lectin" evidence="22">
    <location>
        <begin position="343"/>
        <end position="463"/>
    </location>
</feature>
<keyword evidence="10 24" id="KW-0418">Kinase</keyword>
<dbReference type="SMART" id="SM00473">
    <property type="entry name" value="PAN_AP"/>
    <property type="match status" value="1"/>
</dbReference>
<dbReference type="PROSITE" id="PS50948">
    <property type="entry name" value="PAN"/>
    <property type="match status" value="1"/>
</dbReference>
<evidence type="ECO:0000256" key="3">
    <source>
        <dbReference type="ARBA" id="ARBA00022475"/>
    </source>
</evidence>
<keyword evidence="4" id="KW-0723">Serine/threonine-protein kinase</keyword>
<evidence type="ECO:0000256" key="11">
    <source>
        <dbReference type="ARBA" id="ARBA00022840"/>
    </source>
</evidence>
<evidence type="ECO:0000256" key="12">
    <source>
        <dbReference type="ARBA" id="ARBA00022989"/>
    </source>
</evidence>
<comment type="catalytic activity">
    <reaction evidence="18">
        <text>L-seryl-[protein] + ATP = O-phospho-L-seryl-[protein] + ADP + H(+)</text>
        <dbReference type="Rhea" id="RHEA:17989"/>
        <dbReference type="Rhea" id="RHEA-COMP:9863"/>
        <dbReference type="Rhea" id="RHEA-COMP:11604"/>
        <dbReference type="ChEBI" id="CHEBI:15378"/>
        <dbReference type="ChEBI" id="CHEBI:29999"/>
        <dbReference type="ChEBI" id="CHEBI:30616"/>
        <dbReference type="ChEBI" id="CHEBI:83421"/>
        <dbReference type="ChEBI" id="CHEBI:456216"/>
        <dbReference type="EC" id="2.7.11.1"/>
    </reaction>
</comment>
<reference evidence="24 25" key="1">
    <citation type="submission" date="2018-09" db="EMBL/GenBank/DDBJ databases">
        <title>A high-quality reference genome of wild soybean provides a powerful tool to mine soybean genomes.</title>
        <authorList>
            <person name="Xie M."/>
            <person name="Chung C.Y.L."/>
            <person name="Li M.-W."/>
            <person name="Wong F.-L."/>
            <person name="Chan T.-F."/>
            <person name="Lam H.-M."/>
        </authorList>
    </citation>
    <scope>NUCLEOTIDE SEQUENCE [LARGE SCALE GENOMIC DNA]</scope>
    <source>
        <strain evidence="25">cv. W05</strain>
        <tissue evidence="24">Hypocotyl of etiolated seedlings</tissue>
    </source>
</reference>
<evidence type="ECO:0000256" key="7">
    <source>
        <dbReference type="ARBA" id="ARBA00022692"/>
    </source>
</evidence>
<dbReference type="CDD" id="cd01098">
    <property type="entry name" value="PAN_AP_plant"/>
    <property type="match status" value="1"/>
</dbReference>
<dbReference type="CDD" id="cd00028">
    <property type="entry name" value="B_lectin"/>
    <property type="match status" value="1"/>
</dbReference>
<protein>
    <recommendedName>
        <fullName evidence="2">non-specific serine/threonine protein kinase</fullName>
        <ecNumber evidence="2">2.7.11.1</ecNumber>
    </recommendedName>
</protein>
<keyword evidence="12" id="KW-1133">Transmembrane helix</keyword>
<evidence type="ECO:0000256" key="13">
    <source>
        <dbReference type="ARBA" id="ARBA00023136"/>
    </source>
</evidence>
<keyword evidence="15 24" id="KW-0675">Receptor</keyword>
<dbReference type="PROSITE" id="PS50927">
    <property type="entry name" value="BULB_LECTIN"/>
    <property type="match status" value="1"/>
</dbReference>
<keyword evidence="8" id="KW-0732">Signal</keyword>
<keyword evidence="13" id="KW-0472">Membrane</keyword>
<evidence type="ECO:0000256" key="1">
    <source>
        <dbReference type="ARBA" id="ARBA00004251"/>
    </source>
</evidence>
<evidence type="ECO:0000256" key="16">
    <source>
        <dbReference type="ARBA" id="ARBA00023180"/>
    </source>
</evidence>
<evidence type="ECO:0000313" key="25">
    <source>
        <dbReference type="Proteomes" id="UP000289340"/>
    </source>
</evidence>
<dbReference type="GO" id="GO:0106310">
    <property type="term" value="F:protein serine kinase activity"/>
    <property type="evidence" value="ECO:0007669"/>
    <property type="project" value="RHEA"/>
</dbReference>
<dbReference type="GO" id="GO:0005886">
    <property type="term" value="C:plasma membrane"/>
    <property type="evidence" value="ECO:0007669"/>
    <property type="project" value="UniProtKB-SubCell"/>
</dbReference>
<dbReference type="InterPro" id="IPR011009">
    <property type="entry name" value="Kinase-like_dom_sf"/>
</dbReference>
<evidence type="ECO:0000259" key="22">
    <source>
        <dbReference type="PROSITE" id="PS50927"/>
    </source>
</evidence>
<dbReference type="InterPro" id="IPR003609">
    <property type="entry name" value="Pan_app"/>
</dbReference>
<dbReference type="PROSITE" id="PS50011">
    <property type="entry name" value="PROTEIN_KINASE_DOM"/>
    <property type="match status" value="2"/>
</dbReference>
<evidence type="ECO:0000256" key="9">
    <source>
        <dbReference type="ARBA" id="ARBA00022741"/>
    </source>
</evidence>
<dbReference type="FunFam" id="2.90.10.10:FF:000001">
    <property type="entry name" value="G-type lectin S-receptor-like serine/threonine-protein kinase"/>
    <property type="match status" value="1"/>
</dbReference>
<dbReference type="SUPFAM" id="SSF51110">
    <property type="entry name" value="alpha-D-mannose-specific plant lectins"/>
    <property type="match status" value="1"/>
</dbReference>
<evidence type="ECO:0000256" key="18">
    <source>
        <dbReference type="ARBA" id="ARBA00048679"/>
    </source>
</evidence>
<keyword evidence="6 24" id="KW-0808">Transferase</keyword>
<proteinExistence type="predicted"/>
<keyword evidence="11" id="KW-0067">ATP-binding</keyword>
<feature type="domain" description="Protein kinase" evidence="20">
    <location>
        <begin position="53"/>
        <end position="331"/>
    </location>
</feature>